<dbReference type="GO" id="GO:0005737">
    <property type="term" value="C:cytoplasm"/>
    <property type="evidence" value="ECO:0007669"/>
    <property type="project" value="TreeGrafter"/>
</dbReference>
<feature type="region of interest" description="Disordered" evidence="4">
    <location>
        <begin position="211"/>
        <end position="238"/>
    </location>
</feature>
<dbReference type="CDD" id="cd18186">
    <property type="entry name" value="BTB_POZ_ZBTB_KLHL-like"/>
    <property type="match status" value="1"/>
</dbReference>
<reference evidence="7" key="1">
    <citation type="journal article" date="2016" name="Nat. Commun.">
        <title>The Gonium pectorale genome demonstrates co-option of cell cycle regulation during the evolution of multicellularity.</title>
        <authorList>
            <person name="Hanschen E.R."/>
            <person name="Marriage T.N."/>
            <person name="Ferris P.J."/>
            <person name="Hamaji T."/>
            <person name="Toyoda A."/>
            <person name="Fujiyama A."/>
            <person name="Neme R."/>
            <person name="Noguchi H."/>
            <person name="Minakuchi Y."/>
            <person name="Suzuki M."/>
            <person name="Kawai-Toyooka H."/>
            <person name="Smith D.R."/>
            <person name="Sparks H."/>
            <person name="Anderson J."/>
            <person name="Bakaric R."/>
            <person name="Luria V."/>
            <person name="Karger A."/>
            <person name="Kirschner M.W."/>
            <person name="Durand P.M."/>
            <person name="Michod R.E."/>
            <person name="Nozaki H."/>
            <person name="Olson B.J."/>
        </authorList>
    </citation>
    <scope>NUCLEOTIDE SEQUENCE [LARGE SCALE GENOMIC DNA]</scope>
    <source>
        <strain evidence="7">NIES-2863</strain>
    </source>
</reference>
<feature type="region of interest" description="Disordered" evidence="4">
    <location>
        <begin position="159"/>
        <end position="199"/>
    </location>
</feature>
<accession>A0A150G8K1</accession>
<evidence type="ECO:0000259" key="5">
    <source>
        <dbReference type="PROSITE" id="PS50097"/>
    </source>
</evidence>
<dbReference type="Proteomes" id="UP000075714">
    <property type="component" value="Unassembled WGS sequence"/>
</dbReference>
<gene>
    <name evidence="6" type="ORF">GPECTOR_51g675</name>
</gene>
<comment type="pathway">
    <text evidence="1">Protein modification; protein ubiquitination.</text>
</comment>
<dbReference type="InterPro" id="IPR011042">
    <property type="entry name" value="6-blade_b-propeller_TolB-like"/>
</dbReference>
<dbReference type="GO" id="GO:0000151">
    <property type="term" value="C:ubiquitin ligase complex"/>
    <property type="evidence" value="ECO:0007669"/>
    <property type="project" value="TreeGrafter"/>
</dbReference>
<dbReference type="Gene3D" id="2.120.10.30">
    <property type="entry name" value="TolB, C-terminal domain"/>
    <property type="match status" value="2"/>
</dbReference>
<dbReference type="InterPro" id="IPR000210">
    <property type="entry name" value="BTB/POZ_dom"/>
</dbReference>
<dbReference type="PANTHER" id="PTHR46231">
    <property type="entry name" value="ANKYRIN REPEAT AND BTB/POZ DOMAIN-CONTAINING PROTEIN 1"/>
    <property type="match status" value="1"/>
</dbReference>
<organism evidence="6 7">
    <name type="scientific">Gonium pectorale</name>
    <name type="common">Green alga</name>
    <dbReference type="NCBI Taxonomy" id="33097"/>
    <lineage>
        <taxon>Eukaryota</taxon>
        <taxon>Viridiplantae</taxon>
        <taxon>Chlorophyta</taxon>
        <taxon>core chlorophytes</taxon>
        <taxon>Chlorophyceae</taxon>
        <taxon>CS clade</taxon>
        <taxon>Chlamydomonadales</taxon>
        <taxon>Volvocaceae</taxon>
        <taxon>Gonium</taxon>
    </lineage>
</organism>
<feature type="compositionally biased region" description="Gly residues" evidence="4">
    <location>
        <begin position="188"/>
        <end position="198"/>
    </location>
</feature>
<keyword evidence="7" id="KW-1185">Reference proteome</keyword>
<feature type="domain" description="BTB" evidence="5">
    <location>
        <begin position="490"/>
        <end position="565"/>
    </location>
</feature>
<dbReference type="PROSITE" id="PS50097">
    <property type="entry name" value="BTB"/>
    <property type="match status" value="1"/>
</dbReference>
<feature type="compositionally biased region" description="Gly residues" evidence="4">
    <location>
        <begin position="460"/>
        <end position="472"/>
    </location>
</feature>
<dbReference type="STRING" id="33097.A0A150G8K1"/>
<feature type="region of interest" description="Disordered" evidence="4">
    <location>
        <begin position="460"/>
        <end position="486"/>
    </location>
</feature>
<dbReference type="SMART" id="SM00225">
    <property type="entry name" value="BTB"/>
    <property type="match status" value="1"/>
</dbReference>
<feature type="compositionally biased region" description="Low complexity" evidence="4">
    <location>
        <begin position="172"/>
        <end position="187"/>
    </location>
</feature>
<sequence length="707" mass="71725">MQRQLLTHSKTATGVVVRPRPGGVGPAQALVFLTYDVRELLHDDCTDGEPSFRLGPPIPFLRSARGDVYETTRGYHSPVYVPATNSIYFVEGHAVMRLDSSNVVSLVAGNRGHSGADDGPGPEASFGEIRAMSSDGFDTIYAAEDRRIRKLVMGPRGASAAAAHGHGGASGGEAAATAAAAHSHGASPGRGGAGGGSWGSSFSSSAASTGFLSPDFPDSPPDADSWMDSVSGSGALPPSWSEAQGCEVTTLAGSAPHHGDWVALAFDCEAEELLACTRFAVCRVSLTAPPGARCRNRSSCGGGAGLGLGRRSSGGGSDCSHGGGVFGFPDLDVGGGGRGVGVGGGSAPELVAGAWITTPCGAQVDGPGPSALFACITGMVAGPNRRLYVLDSGSSRQLRLVDSQRGVSTVASLPPPPVRNEGMAFLPVGYRTALAVCGASPIAMLWSTLGRAAAADAGGGSASGGVAGGGGELAQPLTPPKAGDASAGGDVLTVRVGPRAFLAHRSLLSLRSDYFKHLLAPDSGFAEGAATHGTPFAETELPGADPEALEALLKYVYSGVPDVPDSLLRPAAELAGRLLMPEVVCRHLAARLLAACTAATALADLLWAERHHMTRLVSELKAHALRNPEAAVTAAAPGLVEELAAADPATAAELVAAAAAKPTPLAVAAYSAARLTPPGRGARRRGSLTERLHNLEMAFDEDERGYL</sequence>
<keyword evidence="3" id="KW-0040">ANK repeat</keyword>
<protein>
    <recommendedName>
        <fullName evidence="5">BTB domain-containing protein</fullName>
    </recommendedName>
</protein>
<dbReference type="EMBL" id="LSYV01000052">
    <property type="protein sequence ID" value="KXZ45690.1"/>
    <property type="molecule type" value="Genomic_DNA"/>
</dbReference>
<evidence type="ECO:0000256" key="2">
    <source>
        <dbReference type="ARBA" id="ARBA00022737"/>
    </source>
</evidence>
<comment type="caution">
    <text evidence="6">The sequence shown here is derived from an EMBL/GenBank/DDBJ whole genome shotgun (WGS) entry which is preliminary data.</text>
</comment>
<dbReference type="AlphaFoldDB" id="A0A150G8K1"/>
<evidence type="ECO:0000256" key="4">
    <source>
        <dbReference type="SAM" id="MobiDB-lite"/>
    </source>
</evidence>
<dbReference type="InterPro" id="IPR044515">
    <property type="entry name" value="ABTB1"/>
</dbReference>
<dbReference type="SUPFAM" id="SSF54695">
    <property type="entry name" value="POZ domain"/>
    <property type="match status" value="1"/>
</dbReference>
<evidence type="ECO:0000313" key="7">
    <source>
        <dbReference type="Proteomes" id="UP000075714"/>
    </source>
</evidence>
<dbReference type="PANTHER" id="PTHR46231:SF1">
    <property type="entry name" value="ANKYRIN REPEAT AND BTB_POZ DOMAIN-CONTAINING PROTEIN 1"/>
    <property type="match status" value="1"/>
</dbReference>
<evidence type="ECO:0000256" key="3">
    <source>
        <dbReference type="ARBA" id="ARBA00023043"/>
    </source>
</evidence>
<proteinExistence type="predicted"/>
<name>A0A150G8K1_GONPE</name>
<dbReference type="Gene3D" id="3.30.710.10">
    <property type="entry name" value="Potassium Channel Kv1.1, Chain A"/>
    <property type="match status" value="1"/>
</dbReference>
<evidence type="ECO:0000256" key="1">
    <source>
        <dbReference type="ARBA" id="ARBA00004906"/>
    </source>
</evidence>
<dbReference type="Pfam" id="PF00651">
    <property type="entry name" value="BTB"/>
    <property type="match status" value="1"/>
</dbReference>
<dbReference type="OrthoDB" id="534632at2759"/>
<keyword evidence="2" id="KW-0677">Repeat</keyword>
<dbReference type="InterPro" id="IPR011333">
    <property type="entry name" value="SKP1/BTB/POZ_sf"/>
</dbReference>
<evidence type="ECO:0000313" key="6">
    <source>
        <dbReference type="EMBL" id="KXZ45690.1"/>
    </source>
</evidence>